<dbReference type="PANTHER" id="PTHR36091">
    <property type="entry name" value="ALTERED INHERITANCE OF MITOCHONDRIA PROTEIN 9, MITOCHONDRIAL"/>
    <property type="match status" value="1"/>
</dbReference>
<dbReference type="VEuPathDB" id="FungiDB:SCHCODRAFT_02590520"/>
<dbReference type="Pfam" id="PF01636">
    <property type="entry name" value="APH"/>
    <property type="match status" value="1"/>
</dbReference>
<proteinExistence type="predicted"/>
<dbReference type="OrthoDB" id="2831558at2759"/>
<dbReference type="GO" id="GO:0005739">
    <property type="term" value="C:mitochondrion"/>
    <property type="evidence" value="ECO:0007669"/>
    <property type="project" value="TreeGrafter"/>
</dbReference>
<evidence type="ECO:0000259" key="1">
    <source>
        <dbReference type="Pfam" id="PF01636"/>
    </source>
</evidence>
<dbReference type="EMBL" id="GL377312">
    <property type="protein sequence ID" value="EFI92878.1"/>
    <property type="molecule type" value="Genomic_DNA"/>
</dbReference>
<dbReference type="InterPro" id="IPR002575">
    <property type="entry name" value="Aminoglycoside_PTrfase"/>
</dbReference>
<dbReference type="SUPFAM" id="SSF56112">
    <property type="entry name" value="Protein kinase-like (PK-like)"/>
    <property type="match status" value="1"/>
</dbReference>
<dbReference type="KEGG" id="scm:SCHCO_02590520"/>
<organism evidence="3">
    <name type="scientific">Schizophyllum commune (strain H4-8 / FGSC 9210)</name>
    <name type="common">Split gill fungus</name>
    <dbReference type="NCBI Taxonomy" id="578458"/>
    <lineage>
        <taxon>Eukaryota</taxon>
        <taxon>Fungi</taxon>
        <taxon>Dikarya</taxon>
        <taxon>Basidiomycota</taxon>
        <taxon>Agaricomycotina</taxon>
        <taxon>Agaricomycetes</taxon>
        <taxon>Agaricomycetidae</taxon>
        <taxon>Agaricales</taxon>
        <taxon>Schizophyllaceae</taxon>
        <taxon>Schizophyllum</taxon>
    </lineage>
</organism>
<reference evidence="2 3" key="1">
    <citation type="journal article" date="2010" name="Nat. Biotechnol.">
        <title>Genome sequence of the model mushroom Schizophyllum commune.</title>
        <authorList>
            <person name="Ohm R.A."/>
            <person name="de Jong J.F."/>
            <person name="Lugones L.G."/>
            <person name="Aerts A."/>
            <person name="Kothe E."/>
            <person name="Stajich J.E."/>
            <person name="de Vries R.P."/>
            <person name="Record E."/>
            <person name="Levasseur A."/>
            <person name="Baker S.E."/>
            <person name="Bartholomew K.A."/>
            <person name="Coutinho P.M."/>
            <person name="Erdmann S."/>
            <person name="Fowler T.J."/>
            <person name="Gathman A.C."/>
            <person name="Lombard V."/>
            <person name="Henrissat B."/>
            <person name="Knabe N."/>
            <person name="Kuees U."/>
            <person name="Lilly W.W."/>
            <person name="Lindquist E."/>
            <person name="Lucas S."/>
            <person name="Magnuson J.K."/>
            <person name="Piumi F."/>
            <person name="Raudaskoski M."/>
            <person name="Salamov A."/>
            <person name="Schmutz J."/>
            <person name="Schwarze F.W.M.R."/>
            <person name="vanKuyk P.A."/>
            <person name="Horton J.S."/>
            <person name="Grigoriev I.V."/>
            <person name="Woesten H.A.B."/>
        </authorList>
    </citation>
    <scope>NUCLEOTIDE SEQUENCE [LARGE SCALE GENOMIC DNA]</scope>
    <source>
        <strain evidence="3">H4-8 / FGSC 9210</strain>
    </source>
</reference>
<dbReference type="InterPro" id="IPR011009">
    <property type="entry name" value="Kinase-like_dom_sf"/>
</dbReference>
<dbReference type="STRING" id="578458.D8QH40"/>
<keyword evidence="3" id="KW-1185">Reference proteome</keyword>
<dbReference type="RefSeq" id="XP_003027781.1">
    <property type="nucleotide sequence ID" value="XM_003027735.1"/>
</dbReference>
<sequence length="581" mass="66119">MPCPGRANLVVFKQLTRRCSALPQLSLSSCRSTTFTATRSLPSPRRALSTAAESQRELFEYTSGRWVYNDVLQHKEREAIFDVDELCRLAAESVNQRATDVASISKLAEGGFNRVFLITLRDGQQVVARIPYPMIPPHYYAVASEVATIEYLRICGIPTPKVYGYSATSDNAAGTPYILMEFVQGTILSDIWRSLEDQDVISIIRQLTELEARMMSLSFPAGGGLYFTRDLEKVASGLGVPLDDERFSVGPDTKLALWYGRRNQLDVNRGPYHSAEETLARAAHKEIAYLKRFGQPRLPMRREMRPSYKFQPQSPLEHIAYLERYLSITSSLVPKDPALSRFCIRHPDLHPNNIFVERSPAGYKVVSLFDWQHASILPMFLLAGVPQRLQNYGDGVSLSTMSAPSRPDNADEMTSGQEYNFRRRLVHYHYVANTEKCNPLHYTAFNDPLYALRGRLFQFAGAPWEGESSDLKIALIEAMETWEELAGKGVSCPIQFDEEDLRKTEVLEKELGEACRGFELFQSFAGIGEEGWVPSDDQYEFARDLIKRFKEDALADCQSEEERNEVMNHWPWDDMDEDEYM</sequence>
<feature type="domain" description="Aminoglycoside phosphotransferase" evidence="1">
    <location>
        <begin position="104"/>
        <end position="376"/>
    </location>
</feature>
<dbReference type="PANTHER" id="PTHR36091:SF2">
    <property type="entry name" value="AMINOGLYCOSIDE PHOSPHOTRANSFERASE DOMAIN-CONTAINING PROTEIN"/>
    <property type="match status" value="1"/>
</dbReference>
<gene>
    <name evidence="2" type="ORF">SCHCODRAFT_70558</name>
</gene>
<protein>
    <recommendedName>
        <fullName evidence="1">Aminoglycoside phosphotransferase domain-containing protein</fullName>
    </recommendedName>
</protein>
<dbReference type="eggNOG" id="ENOG502SHAC">
    <property type="taxonomic scope" value="Eukaryota"/>
</dbReference>
<dbReference type="PROSITE" id="PS51257">
    <property type="entry name" value="PROKAR_LIPOPROTEIN"/>
    <property type="match status" value="1"/>
</dbReference>
<name>D8QH40_SCHCM</name>
<dbReference type="AlphaFoldDB" id="D8QH40"/>
<dbReference type="InterPro" id="IPR051035">
    <property type="entry name" value="Mito_inheritance_9"/>
</dbReference>
<dbReference type="Gene3D" id="3.30.200.20">
    <property type="entry name" value="Phosphorylase Kinase, domain 1"/>
    <property type="match status" value="1"/>
</dbReference>
<accession>D8QH40</accession>
<evidence type="ECO:0000313" key="3">
    <source>
        <dbReference type="Proteomes" id="UP000007431"/>
    </source>
</evidence>
<evidence type="ECO:0000313" key="2">
    <source>
        <dbReference type="EMBL" id="EFI92878.1"/>
    </source>
</evidence>
<dbReference type="InParanoid" id="D8QH40"/>
<dbReference type="GeneID" id="9597932"/>
<dbReference type="Gene3D" id="3.90.1200.10">
    <property type="match status" value="1"/>
</dbReference>
<dbReference type="OMA" id="LESAMMS"/>
<dbReference type="Proteomes" id="UP000007431">
    <property type="component" value="Unassembled WGS sequence"/>
</dbReference>
<dbReference type="HOGENOM" id="CLU_019189_9_1_1"/>